<feature type="transmembrane region" description="Helical" evidence="1">
    <location>
        <begin position="273"/>
        <end position="294"/>
    </location>
</feature>
<evidence type="ECO:0000313" key="3">
    <source>
        <dbReference type="Proteomes" id="UP000035763"/>
    </source>
</evidence>
<dbReference type="OrthoDB" id="9836104at2"/>
<dbReference type="STRING" id="1193182.BN11_1470007"/>
<evidence type="ECO:0000313" key="2">
    <source>
        <dbReference type="EMBL" id="CCH72243.1"/>
    </source>
</evidence>
<keyword evidence="1" id="KW-0812">Transmembrane</keyword>
<evidence type="ECO:0000256" key="1">
    <source>
        <dbReference type="SAM" id="Phobius"/>
    </source>
</evidence>
<protein>
    <recommendedName>
        <fullName evidence="4">Polysaccharide chain length determinant N-terminal domain-containing protein</fullName>
    </recommendedName>
</protein>
<dbReference type="RefSeq" id="WP_048697449.1">
    <property type="nucleotide sequence ID" value="NZ_HG764815.1"/>
</dbReference>
<sequence>MELRELLARLGRRLWLLVIIPLAALLLVLGLNAPSGTKYTSSVDLRATNPVGDPTVASINLVAGSLVNATTSDEVLSKIAKTAGTPVKRIRDGISASRIADTELVHVTFADTDQAIVEKVMQAIPSAVQEQAFAPSLRQAQVAEDEAKNRFDTAMAELAKVQKSTGLTNPDREYQTATSEVTSLKVALATAKGRPDTVTTKPIEDALKAAEKRVTEVADAQAEFTAPQFAVDNARAALAQRSAAKTDIESRQAASITESIGSEVTQLPWTTEILRRAISAALIGLALAVLLLAIPEVLRRSREGSDDELIARERVRRETYEN</sequence>
<keyword evidence="1" id="KW-0472">Membrane</keyword>
<dbReference type="AlphaFoldDB" id="W6JSV7"/>
<name>W6JSV7_9MICO</name>
<gene>
    <name evidence="2" type="ORF">BN11_1470007</name>
</gene>
<organism evidence="2 3">
    <name type="scientific">Nostocoides australiense Ben110</name>
    <dbReference type="NCBI Taxonomy" id="1193182"/>
    <lineage>
        <taxon>Bacteria</taxon>
        <taxon>Bacillati</taxon>
        <taxon>Actinomycetota</taxon>
        <taxon>Actinomycetes</taxon>
        <taxon>Micrococcales</taxon>
        <taxon>Intrasporangiaceae</taxon>
        <taxon>Nostocoides</taxon>
    </lineage>
</organism>
<proteinExistence type="predicted"/>
<reference evidence="2 3" key="1">
    <citation type="journal article" date="2013" name="ISME J.">
        <title>A metabolic model for members of the genus Tetrasphaera involved in enhanced biological phosphorus removal.</title>
        <authorList>
            <person name="Kristiansen R."/>
            <person name="Nguyen H.T.T."/>
            <person name="Saunders A.M."/>
            <person name="Nielsen J.L."/>
            <person name="Wimmer R."/>
            <person name="Le V.Q."/>
            <person name="McIlroy S.J."/>
            <person name="Petrovski S."/>
            <person name="Seviour R.J."/>
            <person name="Calteau A."/>
            <person name="Nielsen K.L."/>
            <person name="Nielsen P.H."/>
        </authorList>
    </citation>
    <scope>NUCLEOTIDE SEQUENCE [LARGE SCALE GENOMIC DNA]</scope>
    <source>
        <strain evidence="2 3">Ben110</strain>
    </source>
</reference>
<keyword evidence="1" id="KW-1133">Transmembrane helix</keyword>
<keyword evidence="3" id="KW-1185">Reference proteome</keyword>
<evidence type="ECO:0008006" key="4">
    <source>
        <dbReference type="Google" id="ProtNLM"/>
    </source>
</evidence>
<dbReference type="EMBL" id="CAJA01000054">
    <property type="protein sequence ID" value="CCH72243.1"/>
    <property type="molecule type" value="Genomic_DNA"/>
</dbReference>
<comment type="caution">
    <text evidence="2">The sequence shown here is derived from an EMBL/GenBank/DDBJ whole genome shotgun (WGS) entry which is preliminary data.</text>
</comment>
<dbReference type="Proteomes" id="UP000035763">
    <property type="component" value="Unassembled WGS sequence"/>
</dbReference>
<accession>W6JSV7</accession>